<evidence type="ECO:0000256" key="1">
    <source>
        <dbReference type="ARBA" id="ARBA00008791"/>
    </source>
</evidence>
<dbReference type="SUPFAM" id="SSF52402">
    <property type="entry name" value="Adenine nucleotide alpha hydrolases-like"/>
    <property type="match status" value="1"/>
</dbReference>
<comment type="similarity">
    <text evidence="1">Belongs to the universal stress protein A family.</text>
</comment>
<proteinExistence type="inferred from homology"/>
<evidence type="ECO:0000313" key="3">
    <source>
        <dbReference type="EMBL" id="PPE65573.1"/>
    </source>
</evidence>
<dbReference type="RefSeq" id="WP_104303195.1">
    <property type="nucleotide sequence ID" value="NZ_PSNX01000012.1"/>
</dbReference>
<organism evidence="3 4">
    <name type="scientific">Caldimonas caldifontis</name>
    <dbReference type="NCBI Taxonomy" id="1452508"/>
    <lineage>
        <taxon>Bacteria</taxon>
        <taxon>Pseudomonadati</taxon>
        <taxon>Pseudomonadota</taxon>
        <taxon>Betaproteobacteria</taxon>
        <taxon>Burkholderiales</taxon>
        <taxon>Sphaerotilaceae</taxon>
        <taxon>Caldimonas</taxon>
    </lineage>
</organism>
<evidence type="ECO:0000313" key="4">
    <source>
        <dbReference type="Proteomes" id="UP000238605"/>
    </source>
</evidence>
<accession>A0A2S5SS81</accession>
<dbReference type="CDD" id="cd00293">
    <property type="entry name" value="USP-like"/>
    <property type="match status" value="1"/>
</dbReference>
<dbReference type="EMBL" id="PSNX01000012">
    <property type="protein sequence ID" value="PPE65573.1"/>
    <property type="molecule type" value="Genomic_DNA"/>
</dbReference>
<feature type="domain" description="UspA" evidence="2">
    <location>
        <begin position="2"/>
        <end position="140"/>
    </location>
</feature>
<name>A0A2S5SS81_9BURK</name>
<evidence type="ECO:0000259" key="2">
    <source>
        <dbReference type="Pfam" id="PF00582"/>
    </source>
</evidence>
<dbReference type="InterPro" id="IPR014729">
    <property type="entry name" value="Rossmann-like_a/b/a_fold"/>
</dbReference>
<dbReference type="PANTHER" id="PTHR46268:SF15">
    <property type="entry name" value="UNIVERSAL STRESS PROTEIN HP_0031"/>
    <property type="match status" value="1"/>
</dbReference>
<dbReference type="Proteomes" id="UP000238605">
    <property type="component" value="Unassembled WGS sequence"/>
</dbReference>
<keyword evidence="4" id="KW-1185">Reference proteome</keyword>
<dbReference type="Pfam" id="PF00582">
    <property type="entry name" value="Usp"/>
    <property type="match status" value="1"/>
</dbReference>
<dbReference type="InterPro" id="IPR006015">
    <property type="entry name" value="Universal_stress_UspA"/>
</dbReference>
<dbReference type="OrthoDB" id="5512223at2"/>
<gene>
    <name evidence="3" type="ORF">C1704_13130</name>
</gene>
<dbReference type="PANTHER" id="PTHR46268">
    <property type="entry name" value="STRESS RESPONSE PROTEIN NHAX"/>
    <property type="match status" value="1"/>
</dbReference>
<reference evidence="3 4" key="1">
    <citation type="submission" date="2018-02" db="EMBL/GenBank/DDBJ databases">
        <title>Reclassifiation of [Polyangium] brachysporum DSM 7029 as Guopingzhaonella breviflexa gen. nov., sp. nov., a member of the family Comamonadaceae.</title>
        <authorList>
            <person name="Tang B."/>
        </authorList>
    </citation>
    <scope>NUCLEOTIDE SEQUENCE [LARGE SCALE GENOMIC DNA]</scope>
    <source>
        <strain evidence="3 4">BCRC 80649</strain>
    </source>
</reference>
<sequence>MKILLPVDGSELSLWAVRHAIGLARAGLQARFVLANVQEPPSLYEVVTVHDAEVLEGVAEGAGRHALEAAEALLREAGLPFESEIAGGDPAHALIELAEAHGCDAIVMGARGVGALRAGLFGSVSRAVLDDAPVPVTIVKPPEPDAAAEALDEPGVD</sequence>
<dbReference type="InterPro" id="IPR006016">
    <property type="entry name" value="UspA"/>
</dbReference>
<protein>
    <submittedName>
        <fullName evidence="3">Universal stress protein UspA</fullName>
    </submittedName>
</protein>
<dbReference type="PRINTS" id="PR01438">
    <property type="entry name" value="UNVRSLSTRESS"/>
</dbReference>
<comment type="caution">
    <text evidence="3">The sequence shown here is derived from an EMBL/GenBank/DDBJ whole genome shotgun (WGS) entry which is preliminary data.</text>
</comment>
<dbReference type="Gene3D" id="3.40.50.620">
    <property type="entry name" value="HUPs"/>
    <property type="match status" value="1"/>
</dbReference>
<dbReference type="AlphaFoldDB" id="A0A2S5SS81"/>